<dbReference type="EMBL" id="LSSL01000059">
    <property type="protein sequence ID" value="OLY85605.1"/>
    <property type="molecule type" value="Genomic_DNA"/>
</dbReference>
<proteinExistence type="predicted"/>
<organism evidence="1 2">
    <name type="scientific">Smittium mucronatum</name>
    <dbReference type="NCBI Taxonomy" id="133383"/>
    <lineage>
        <taxon>Eukaryota</taxon>
        <taxon>Fungi</taxon>
        <taxon>Fungi incertae sedis</taxon>
        <taxon>Zoopagomycota</taxon>
        <taxon>Kickxellomycotina</taxon>
        <taxon>Harpellomycetes</taxon>
        <taxon>Harpellales</taxon>
        <taxon>Legeriomycetaceae</taxon>
        <taxon>Smittium</taxon>
    </lineage>
</organism>
<protein>
    <submittedName>
        <fullName evidence="1">Uncharacterized protein</fullName>
    </submittedName>
</protein>
<sequence length="94" mass="10316">MVMRNHELVETGAYPYGFSPEADTWREASEDRDSYVSASISIDALELSEDLDPSVNLEGEPVMKDLLSSLLGLSLGSGSNPPCCKYREQWAKCG</sequence>
<dbReference type="Proteomes" id="UP000187455">
    <property type="component" value="Unassembled WGS sequence"/>
</dbReference>
<comment type="caution">
    <text evidence="1">The sequence shown here is derived from an EMBL/GenBank/DDBJ whole genome shotgun (WGS) entry which is preliminary data.</text>
</comment>
<reference evidence="1 2" key="1">
    <citation type="journal article" date="2016" name="Mol. Biol. Evol.">
        <title>Genome-Wide Survey of Gut Fungi (Harpellales) Reveals the First Horizontally Transferred Ubiquitin Gene from a Mosquito Host.</title>
        <authorList>
            <person name="Wang Y."/>
            <person name="White M.M."/>
            <person name="Kvist S."/>
            <person name="Moncalvo J.M."/>
        </authorList>
    </citation>
    <scope>NUCLEOTIDE SEQUENCE [LARGE SCALE GENOMIC DNA]</scope>
    <source>
        <strain evidence="1 2">ALG-7-W6</strain>
    </source>
</reference>
<evidence type="ECO:0000313" key="1">
    <source>
        <dbReference type="EMBL" id="OLY85605.1"/>
    </source>
</evidence>
<accession>A0A1R0H8W4</accession>
<dbReference type="AlphaFoldDB" id="A0A1R0H8W4"/>
<gene>
    <name evidence="1" type="ORF">AYI68_g199</name>
</gene>
<keyword evidence="2" id="KW-1185">Reference proteome</keyword>
<name>A0A1R0H8W4_9FUNG</name>
<evidence type="ECO:0000313" key="2">
    <source>
        <dbReference type="Proteomes" id="UP000187455"/>
    </source>
</evidence>